<protein>
    <recommendedName>
        <fullName evidence="2">DNA-directed DNA polymerase</fullName>
        <ecNumber evidence="2">2.7.7.7</ecNumber>
    </recommendedName>
</protein>
<evidence type="ECO:0000313" key="9">
    <source>
        <dbReference type="EMBL" id="SEH99941.1"/>
    </source>
</evidence>
<proteinExistence type="predicted"/>
<evidence type="ECO:0000313" key="10">
    <source>
        <dbReference type="Proteomes" id="UP000199125"/>
    </source>
</evidence>
<evidence type="ECO:0000256" key="3">
    <source>
        <dbReference type="ARBA" id="ARBA00022763"/>
    </source>
</evidence>
<dbReference type="EMBL" id="FNXG01000003">
    <property type="protein sequence ID" value="SEH99941.1"/>
    <property type="molecule type" value="Genomic_DNA"/>
</dbReference>
<dbReference type="CDD" id="cd03468">
    <property type="entry name" value="PolY_like"/>
    <property type="match status" value="1"/>
</dbReference>
<evidence type="ECO:0000256" key="5">
    <source>
        <dbReference type="ARBA" id="ARBA00049244"/>
    </source>
</evidence>
<evidence type="ECO:0000259" key="7">
    <source>
        <dbReference type="Pfam" id="PF11799"/>
    </source>
</evidence>
<dbReference type="Pfam" id="PF00817">
    <property type="entry name" value="IMS"/>
    <property type="match status" value="1"/>
</dbReference>
<dbReference type="AlphaFoldDB" id="A0A1H6MN29"/>
<keyword evidence="3" id="KW-0227">DNA damage</keyword>
<feature type="domain" description="UmuC" evidence="6">
    <location>
        <begin position="16"/>
        <end position="139"/>
    </location>
</feature>
<accession>A0A1H6MN29</accession>
<feature type="domain" description="DNA polymerase Y-family little finger" evidence="7">
    <location>
        <begin position="236"/>
        <end position="315"/>
    </location>
</feature>
<reference evidence="10" key="1">
    <citation type="submission" date="2016-10" db="EMBL/GenBank/DDBJ databases">
        <authorList>
            <person name="Varghese N."/>
            <person name="Submissions S."/>
        </authorList>
    </citation>
    <scope>NUCLEOTIDE SEQUENCE [LARGE SCALE GENOMIC DNA]</scope>
    <source>
        <strain evidence="10">DSM 11593</strain>
    </source>
</reference>
<dbReference type="SUPFAM" id="SSF56672">
    <property type="entry name" value="DNA/RNA polymerases"/>
    <property type="match status" value="1"/>
</dbReference>
<evidence type="ECO:0000259" key="6">
    <source>
        <dbReference type="Pfam" id="PF00817"/>
    </source>
</evidence>
<evidence type="ECO:0000259" key="8">
    <source>
        <dbReference type="Pfam" id="PF20114"/>
    </source>
</evidence>
<evidence type="ECO:0000256" key="2">
    <source>
        <dbReference type="ARBA" id="ARBA00012417"/>
    </source>
</evidence>
<dbReference type="InterPro" id="IPR001126">
    <property type="entry name" value="UmuC"/>
</dbReference>
<comment type="function">
    <text evidence="4">Poorly processive, error-prone DNA polymerase involved in untargeted mutagenesis. Copies undamaged DNA at stalled replication forks, which arise in vivo from mismatched or misaligned primer ends. These misaligned primers can be extended by PolIV. Exhibits no 3'-5' exonuclease (proofreading) activity. May be involved in translesional synthesis, in conjunction with the beta clamp from PolIII.</text>
</comment>
<dbReference type="InterPro" id="IPR017961">
    <property type="entry name" value="DNA_pol_Y-fam_little_finger"/>
</dbReference>
<evidence type="ECO:0000256" key="4">
    <source>
        <dbReference type="ARBA" id="ARBA00025589"/>
    </source>
</evidence>
<dbReference type="STRING" id="65735.SAMN04488075_2198"/>
<dbReference type="InterPro" id="IPR045443">
    <property type="entry name" value="DUF6504"/>
</dbReference>
<feature type="domain" description="DUF6504" evidence="8">
    <location>
        <begin position="416"/>
        <end position="491"/>
    </location>
</feature>
<gene>
    <name evidence="9" type="ORF">SAMN04488075_2198</name>
</gene>
<dbReference type="Pfam" id="PF11799">
    <property type="entry name" value="IMS_C"/>
    <property type="match status" value="1"/>
</dbReference>
<dbReference type="GO" id="GO:0003684">
    <property type="term" value="F:damaged DNA binding"/>
    <property type="evidence" value="ECO:0007669"/>
    <property type="project" value="InterPro"/>
</dbReference>
<name>A0A1H6MN29_9RHOB</name>
<dbReference type="InterPro" id="IPR050356">
    <property type="entry name" value="SulA_CellDiv_inhibitor"/>
</dbReference>
<comment type="subunit">
    <text evidence="1">Monomer.</text>
</comment>
<dbReference type="InterPro" id="IPR043502">
    <property type="entry name" value="DNA/RNA_pol_sf"/>
</dbReference>
<dbReference type="EC" id="2.7.7.7" evidence="2"/>
<evidence type="ECO:0000256" key="1">
    <source>
        <dbReference type="ARBA" id="ARBA00011245"/>
    </source>
</evidence>
<dbReference type="Proteomes" id="UP000199125">
    <property type="component" value="Unassembled WGS sequence"/>
</dbReference>
<dbReference type="GO" id="GO:0006281">
    <property type="term" value="P:DNA repair"/>
    <property type="evidence" value="ECO:0007669"/>
    <property type="project" value="InterPro"/>
</dbReference>
<sequence>MDRLRRQADGAAPPAEAPLVIAGRDGSRRVVMAVDGRAQALGLRAGMALAKAQALVPGLAVVPADPRADARGLERLALWLMQRIAPVVAVDAPDGIVIDSTGADHLHGGEAPMLDALVGRLALAGVTARAAIADSWGAAHALARYRADPVLVAAPGTAGAMLAPLPVQALRLPPALCDGLHDLGLACIGDLVGQPRAPLTRRFGPEPCRRLDQALGRAVEPIIPLRASDPIEARCSFAEPIAAAETIARHIARLVDALCALLAERGLGARRLDLLCHRIDGTVQPVRVGLARPVRDPRRLARLLCDRIETIDPGPGIEIMSLAAILAQPLAERQSASALVEQAEPDLSGLIDRLSNRVGAGAVYRFAPVASDVPERSVRRIPPLAGDCGAGWPGHWPRPARLLTHPDPIETMALLPDHPPHWFRWRGARHLVRRADGPERIFGEWWKRDAELAAVRDYFRVEDDSGARFWIFRAGDGEDAATGSHRWFLHGVFG</sequence>
<dbReference type="Gene3D" id="3.40.1170.60">
    <property type="match status" value="1"/>
</dbReference>
<comment type="catalytic activity">
    <reaction evidence="5">
        <text>DNA(n) + a 2'-deoxyribonucleoside 5'-triphosphate = DNA(n+1) + diphosphate</text>
        <dbReference type="Rhea" id="RHEA:22508"/>
        <dbReference type="Rhea" id="RHEA-COMP:17339"/>
        <dbReference type="Rhea" id="RHEA-COMP:17340"/>
        <dbReference type="ChEBI" id="CHEBI:33019"/>
        <dbReference type="ChEBI" id="CHEBI:61560"/>
        <dbReference type="ChEBI" id="CHEBI:173112"/>
        <dbReference type="EC" id="2.7.7.7"/>
    </reaction>
</comment>
<dbReference type="PANTHER" id="PTHR35369:SF2">
    <property type="entry name" value="BLR3025 PROTEIN"/>
    <property type="match status" value="1"/>
</dbReference>
<dbReference type="PANTHER" id="PTHR35369">
    <property type="entry name" value="BLR3025 PROTEIN-RELATED"/>
    <property type="match status" value="1"/>
</dbReference>
<keyword evidence="10" id="KW-1185">Reference proteome</keyword>
<organism evidence="9 10">
    <name type="scientific">Paracoccus alkenifer</name>
    <dbReference type="NCBI Taxonomy" id="65735"/>
    <lineage>
        <taxon>Bacteria</taxon>
        <taxon>Pseudomonadati</taxon>
        <taxon>Pseudomonadota</taxon>
        <taxon>Alphaproteobacteria</taxon>
        <taxon>Rhodobacterales</taxon>
        <taxon>Paracoccaceae</taxon>
        <taxon>Paracoccus</taxon>
    </lineage>
</organism>
<dbReference type="Pfam" id="PF20114">
    <property type="entry name" value="DUF6504"/>
    <property type="match status" value="1"/>
</dbReference>